<evidence type="ECO:0000256" key="1">
    <source>
        <dbReference type="ARBA" id="ARBA00004651"/>
    </source>
</evidence>
<keyword evidence="8" id="KW-1185">Reference proteome</keyword>
<dbReference type="GO" id="GO:0005886">
    <property type="term" value="C:plasma membrane"/>
    <property type="evidence" value="ECO:0007669"/>
    <property type="project" value="UniProtKB-SubCell"/>
</dbReference>
<evidence type="ECO:0000256" key="5">
    <source>
        <dbReference type="ARBA" id="ARBA00023136"/>
    </source>
</evidence>
<evidence type="ECO:0000256" key="6">
    <source>
        <dbReference type="SAM" id="Phobius"/>
    </source>
</evidence>
<dbReference type="Pfam" id="PF01810">
    <property type="entry name" value="LysE"/>
    <property type="match status" value="1"/>
</dbReference>
<name>A0A1N7F270_9GAMM</name>
<gene>
    <name evidence="7" type="ORF">SAMN02745664_10936</name>
</gene>
<dbReference type="Proteomes" id="UP000187495">
    <property type="component" value="Unassembled WGS sequence"/>
</dbReference>
<dbReference type="InterPro" id="IPR001123">
    <property type="entry name" value="LeuE-type"/>
</dbReference>
<feature type="transmembrane region" description="Helical" evidence="6">
    <location>
        <begin position="179"/>
        <end position="198"/>
    </location>
</feature>
<protein>
    <submittedName>
        <fullName evidence="7">Threonine/homoserine/homoserine lactone efflux protein</fullName>
    </submittedName>
</protein>
<feature type="transmembrane region" description="Helical" evidence="6">
    <location>
        <begin position="72"/>
        <end position="89"/>
    </location>
</feature>
<dbReference type="RefSeq" id="WP_076555389.1">
    <property type="nucleotide sequence ID" value="NZ_FTNU01000009.1"/>
</dbReference>
<keyword evidence="3 6" id="KW-0812">Transmembrane</keyword>
<dbReference type="GO" id="GO:0015171">
    <property type="term" value="F:amino acid transmembrane transporter activity"/>
    <property type="evidence" value="ECO:0007669"/>
    <property type="project" value="TreeGrafter"/>
</dbReference>
<dbReference type="PANTHER" id="PTHR30086:SF21">
    <property type="entry name" value="TRANSPORT PROTEIN"/>
    <property type="match status" value="1"/>
</dbReference>
<keyword evidence="2" id="KW-1003">Cell membrane</keyword>
<evidence type="ECO:0000256" key="2">
    <source>
        <dbReference type="ARBA" id="ARBA00022475"/>
    </source>
</evidence>
<keyword evidence="5 6" id="KW-0472">Membrane</keyword>
<comment type="subcellular location">
    <subcellularLocation>
        <location evidence="1">Cell membrane</location>
        <topology evidence="1">Multi-pass membrane protein</topology>
    </subcellularLocation>
</comment>
<proteinExistence type="predicted"/>
<evidence type="ECO:0000313" key="7">
    <source>
        <dbReference type="EMBL" id="SIR94427.1"/>
    </source>
</evidence>
<evidence type="ECO:0000256" key="4">
    <source>
        <dbReference type="ARBA" id="ARBA00022989"/>
    </source>
</evidence>
<dbReference type="AlphaFoldDB" id="A0A1N7F270"/>
<evidence type="ECO:0000313" key="8">
    <source>
        <dbReference type="Proteomes" id="UP000187495"/>
    </source>
</evidence>
<keyword evidence="4 6" id="KW-1133">Transmembrane helix</keyword>
<sequence>MNEFFAVALVTILAVISPGADFAITTKNSYLYGRGVGILTATGIALGVLIHVAYTLLFVGAVMKFMPNFLDIIKYIGAAYLIYIGYQTFVQKPVSQNGDSLPISPTQALKYGLFTNALNPKTTLFVISTYTQIVRPDTSLGVLLGYGAFMSLAHFVWFAIVALLFSQSHLRQKMLAHQVIINRIIGVLLAGLGGLLLVSNLS</sequence>
<feature type="transmembrane region" description="Helical" evidence="6">
    <location>
        <begin position="38"/>
        <end position="60"/>
    </location>
</feature>
<reference evidence="8" key="1">
    <citation type="submission" date="2017-01" db="EMBL/GenBank/DDBJ databases">
        <authorList>
            <person name="Varghese N."/>
            <person name="Submissions S."/>
        </authorList>
    </citation>
    <scope>NUCLEOTIDE SEQUENCE [LARGE SCALE GENOMIC DNA]</scope>
    <source>
        <strain evidence="8">DSM 21768</strain>
    </source>
</reference>
<accession>A0A1N7F270</accession>
<organism evidence="7 8">
    <name type="scientific">Moraxella cuniculi DSM 21768</name>
    <dbReference type="NCBI Taxonomy" id="1122245"/>
    <lineage>
        <taxon>Bacteria</taxon>
        <taxon>Pseudomonadati</taxon>
        <taxon>Pseudomonadota</taxon>
        <taxon>Gammaproteobacteria</taxon>
        <taxon>Moraxellales</taxon>
        <taxon>Moraxellaceae</taxon>
        <taxon>Moraxella</taxon>
    </lineage>
</organism>
<dbReference type="PANTHER" id="PTHR30086">
    <property type="entry name" value="ARGININE EXPORTER PROTEIN ARGO"/>
    <property type="match status" value="1"/>
</dbReference>
<feature type="transmembrane region" description="Helical" evidence="6">
    <location>
        <begin position="143"/>
        <end position="167"/>
    </location>
</feature>
<dbReference type="EMBL" id="FTNU01000009">
    <property type="protein sequence ID" value="SIR94427.1"/>
    <property type="molecule type" value="Genomic_DNA"/>
</dbReference>
<evidence type="ECO:0000256" key="3">
    <source>
        <dbReference type="ARBA" id="ARBA00022692"/>
    </source>
</evidence>